<dbReference type="EMBL" id="JACSPN010000015">
    <property type="protein sequence ID" value="MBE7701038.1"/>
    <property type="molecule type" value="Genomic_DNA"/>
</dbReference>
<evidence type="ECO:0000313" key="2">
    <source>
        <dbReference type="Proteomes" id="UP000822993"/>
    </source>
</evidence>
<dbReference type="GO" id="GO:0016627">
    <property type="term" value="F:oxidoreductase activity, acting on the CH-CH group of donors"/>
    <property type="evidence" value="ECO:0007669"/>
    <property type="project" value="InterPro"/>
</dbReference>
<gene>
    <name evidence="1" type="ORF">H9623_12080</name>
</gene>
<reference evidence="1 2" key="1">
    <citation type="submission" date="2020-08" db="EMBL/GenBank/DDBJ databases">
        <title>A Genomic Blueprint of the Chicken Gut Microbiome.</title>
        <authorList>
            <person name="Gilroy R."/>
            <person name="Ravi A."/>
            <person name="Getino M."/>
            <person name="Pursley I."/>
            <person name="Horton D.L."/>
            <person name="Alikhan N.-F."/>
            <person name="Baker D."/>
            <person name="Gharbi K."/>
            <person name="Hall N."/>
            <person name="Watson M."/>
            <person name="Adriaenssens E.M."/>
            <person name="Foster-Nyarko E."/>
            <person name="Jarju S."/>
            <person name="Secka A."/>
            <person name="Antonio M."/>
            <person name="Oren A."/>
            <person name="Chaudhuri R."/>
            <person name="La Ragione R.M."/>
            <person name="Hildebrand F."/>
            <person name="Pallen M.J."/>
        </authorList>
    </citation>
    <scope>NUCLEOTIDE SEQUENCE [LARGE SCALE GENOMIC DNA]</scope>
    <source>
        <strain evidence="1 2">Sa1BUA8</strain>
    </source>
</reference>
<dbReference type="Proteomes" id="UP000822993">
    <property type="component" value="Unassembled WGS sequence"/>
</dbReference>
<protein>
    <submittedName>
        <fullName evidence="1">Acyl-CoA dehydrogenase</fullName>
    </submittedName>
</protein>
<accession>A0A9D5UAB1</accession>
<keyword evidence="2" id="KW-1185">Reference proteome</keyword>
<dbReference type="InterPro" id="IPR036250">
    <property type="entry name" value="AcylCo_DH-like_C"/>
</dbReference>
<dbReference type="AlphaFoldDB" id="A0A9D5UAB1"/>
<dbReference type="Gene3D" id="2.40.110.10">
    <property type="entry name" value="Butyryl-CoA Dehydrogenase, subunit A, domain 2"/>
    <property type="match status" value="1"/>
</dbReference>
<dbReference type="InterPro" id="IPR046373">
    <property type="entry name" value="Acyl-CoA_Oxase/DH_mid-dom_sf"/>
</dbReference>
<name>A0A9D5UAB1_9CELL</name>
<dbReference type="SUPFAM" id="SSF56645">
    <property type="entry name" value="Acyl-CoA dehydrogenase NM domain-like"/>
    <property type="match status" value="1"/>
</dbReference>
<evidence type="ECO:0000313" key="1">
    <source>
        <dbReference type="EMBL" id="MBE7701038.1"/>
    </source>
</evidence>
<dbReference type="SUPFAM" id="SSF47203">
    <property type="entry name" value="Acyl-CoA dehydrogenase C-terminal domain-like"/>
    <property type="match status" value="1"/>
</dbReference>
<comment type="caution">
    <text evidence="1">The sequence shown here is derived from an EMBL/GenBank/DDBJ whole genome shotgun (WGS) entry which is preliminary data.</text>
</comment>
<proteinExistence type="predicted"/>
<organism evidence="1 2">
    <name type="scientific">Oerskovia douganii</name>
    <dbReference type="NCBI Taxonomy" id="2762210"/>
    <lineage>
        <taxon>Bacteria</taxon>
        <taxon>Bacillati</taxon>
        <taxon>Actinomycetota</taxon>
        <taxon>Actinomycetes</taxon>
        <taxon>Micrococcales</taxon>
        <taxon>Cellulomonadaceae</taxon>
        <taxon>Oerskovia</taxon>
    </lineage>
</organism>
<dbReference type="InterPro" id="IPR009100">
    <property type="entry name" value="AcylCoA_DH/oxidase_NM_dom_sf"/>
</dbReference>
<sequence length="323" mass="33513">MSGDVAAALTWASDVGRTAPSPGAGRTLDLWELLASTAAADVGVARVLEPHLDALTILAQAPGAVDLASIGVGEGSTWGVFAAEGPGVRLEAREGADGWRLTGVKPWCSLAATLTHALVTAWTTDGRRLFAVGLRAPGVEPHDGPWVARGFPEIVSAPVRFDGAAAVPVGGPGWYLDRPGFAWGGIGVAACWWGGAVGLARELYASTGRREPDQLVLAHLGAVDVALTGARTVLAEASRAVDGDVDPGVAPGVLARRVRGVVARAVEETVQRCSHALGPGPMTTDEAYARRLADLQLYVRQHHAERDDASLGRDLLASGRSPW</sequence>